<evidence type="ECO:0000256" key="9">
    <source>
        <dbReference type="HAMAP-Rule" id="MF_01023"/>
    </source>
</evidence>
<dbReference type="Gene3D" id="3.90.1150.10">
    <property type="entry name" value="Aspartate Aminotransferase, domain 1"/>
    <property type="match status" value="1"/>
</dbReference>
<evidence type="ECO:0000259" key="10">
    <source>
        <dbReference type="Pfam" id="PF00155"/>
    </source>
</evidence>
<dbReference type="CDD" id="cd00609">
    <property type="entry name" value="AAT_like"/>
    <property type="match status" value="1"/>
</dbReference>
<dbReference type="EC" id="2.6.1.9" evidence="9"/>
<evidence type="ECO:0000256" key="4">
    <source>
        <dbReference type="ARBA" id="ARBA00011738"/>
    </source>
</evidence>
<name>X5MEK5_9HYPH</name>
<dbReference type="RefSeq" id="WP_043949972.1">
    <property type="nucleotide sequence ID" value="NZ_HG966617.1"/>
</dbReference>
<dbReference type="NCBIfam" id="TIGR01141">
    <property type="entry name" value="hisC"/>
    <property type="match status" value="1"/>
</dbReference>
<dbReference type="SUPFAM" id="SSF53383">
    <property type="entry name" value="PLP-dependent transferases"/>
    <property type="match status" value="1"/>
</dbReference>
<sequence length="367" mass="38924">MGEITPRDGIEGITPYKAGEAKIAGRDTAIKLSANETPLGPSPEARKAYLDAAQSMEIYPDGGYGGLRGAIAKRYGLDASRIVCGNGSDELFHLLAQAFLGKGDEAIHTEHGFAVYRIATQAAGGVPVEVTESGLTTDVDAILGAVTDRTRMVFVANPNNPTGTYIPIDEVKRLQAGLPGNVLLIMDAAYAEYVQRNDYEAGLELVATSPNVVMTRTFSKVHGLAALRVGWLYGPETVVDAMNRVRGPFNVSAPAQAAAMAAIEDTGHVAKSVAHNQEWLEKLTTQFTSIGIEVVPAVANFLLLRFSGENGKTADAADAFLRERGLILRGTASYKLPDCLRMTIGLAEQNELVVAALTDFMAGSASP</sequence>
<dbReference type="InterPro" id="IPR005861">
    <property type="entry name" value="HisP_aminotrans"/>
</dbReference>
<comment type="similarity">
    <text evidence="3 9">Belongs to the class-II pyridoxal-phosphate-dependent aminotransferase family. Histidinol-phosphate aminotransferase subfamily.</text>
</comment>
<comment type="catalytic activity">
    <reaction evidence="8 9">
        <text>L-histidinol phosphate + 2-oxoglutarate = 3-(imidazol-4-yl)-2-oxopropyl phosphate + L-glutamate</text>
        <dbReference type="Rhea" id="RHEA:23744"/>
        <dbReference type="ChEBI" id="CHEBI:16810"/>
        <dbReference type="ChEBI" id="CHEBI:29985"/>
        <dbReference type="ChEBI" id="CHEBI:57766"/>
        <dbReference type="ChEBI" id="CHEBI:57980"/>
        <dbReference type="EC" id="2.6.1.9"/>
    </reaction>
</comment>
<dbReference type="Gene3D" id="3.40.640.10">
    <property type="entry name" value="Type I PLP-dependent aspartate aminotransferase-like (Major domain)"/>
    <property type="match status" value="1"/>
</dbReference>
<evidence type="ECO:0000256" key="7">
    <source>
        <dbReference type="ARBA" id="ARBA00022898"/>
    </source>
</evidence>
<protein>
    <recommendedName>
        <fullName evidence="9">Histidinol-phosphate aminotransferase</fullName>
        <ecNumber evidence="9">2.6.1.9</ecNumber>
    </recommendedName>
    <alternativeName>
        <fullName evidence="9">Imidazole acetol-phosphate transaminase</fullName>
    </alternativeName>
</protein>
<keyword evidence="9" id="KW-0028">Amino-acid biosynthesis</keyword>
<dbReference type="InterPro" id="IPR015421">
    <property type="entry name" value="PyrdxlP-dep_Trfase_major"/>
</dbReference>
<feature type="modified residue" description="N6-(pyridoxal phosphate)lysine" evidence="9">
    <location>
        <position position="220"/>
    </location>
</feature>
<proteinExistence type="inferred from homology"/>
<dbReference type="PANTHER" id="PTHR43643:SF3">
    <property type="entry name" value="HISTIDINOL-PHOSPHATE AMINOTRANSFERASE"/>
    <property type="match status" value="1"/>
</dbReference>
<evidence type="ECO:0000313" key="11">
    <source>
        <dbReference type="EMBL" id="CDO59269.1"/>
    </source>
</evidence>
<dbReference type="HOGENOM" id="CLU_017584_3_3_5"/>
<dbReference type="EMBL" id="HG966617">
    <property type="protein sequence ID" value="CDO59269.1"/>
    <property type="molecule type" value="Genomic_DNA"/>
</dbReference>
<evidence type="ECO:0000256" key="5">
    <source>
        <dbReference type="ARBA" id="ARBA00022576"/>
    </source>
</evidence>
<dbReference type="OrthoDB" id="9809616at2"/>
<dbReference type="GO" id="GO:0000105">
    <property type="term" value="P:L-histidine biosynthetic process"/>
    <property type="evidence" value="ECO:0007669"/>
    <property type="project" value="UniProtKB-UniRule"/>
</dbReference>
<reference evidence="11 12" key="1">
    <citation type="journal article" date="2014" name="Front. Genet.">
        <title>Genome and metabolic network of "Candidatus Phaeomarinobacter ectocarpi" Ec32, a new candidate genus of Alphaproteobacteria frequently associated with brown algae.</title>
        <authorList>
            <person name="Dittami S.M."/>
            <person name="Barbeyron T."/>
            <person name="Boyen C."/>
            <person name="Cambefort J."/>
            <person name="Collet G."/>
            <person name="Delage L."/>
            <person name="Gobet A."/>
            <person name="Groisillier A."/>
            <person name="Leblanc C."/>
            <person name="Michel G."/>
            <person name="Scornet D."/>
            <person name="Siegel A."/>
            <person name="Tapia J.E."/>
            <person name="Tonon T."/>
        </authorList>
    </citation>
    <scope>NUCLEOTIDE SEQUENCE [LARGE SCALE GENOMIC DNA]</scope>
    <source>
        <strain evidence="11 12">Ec32</strain>
    </source>
</reference>
<dbReference type="PATRIC" id="fig|1458461.3.peg.1055"/>
<comment type="pathway">
    <text evidence="2 9">Amino-acid biosynthesis; L-histidine biosynthesis; L-histidine from 5-phospho-alpha-D-ribose 1-diphosphate: step 7/9.</text>
</comment>
<dbReference type="Pfam" id="PF00155">
    <property type="entry name" value="Aminotran_1_2"/>
    <property type="match status" value="1"/>
</dbReference>
<dbReference type="GO" id="GO:0004400">
    <property type="term" value="F:histidinol-phosphate transaminase activity"/>
    <property type="evidence" value="ECO:0007669"/>
    <property type="project" value="UniProtKB-UniRule"/>
</dbReference>
<organism evidence="11 12">
    <name type="scientific">Candidatus Phaeomarinibacter ectocarpi</name>
    <dbReference type="NCBI Taxonomy" id="1458461"/>
    <lineage>
        <taxon>Bacteria</taxon>
        <taxon>Pseudomonadati</taxon>
        <taxon>Pseudomonadota</taxon>
        <taxon>Alphaproteobacteria</taxon>
        <taxon>Hyphomicrobiales</taxon>
        <taxon>Parvibaculaceae</taxon>
        <taxon>Candidatus Phaeomarinibacter</taxon>
    </lineage>
</organism>
<dbReference type="InterPro" id="IPR004839">
    <property type="entry name" value="Aminotransferase_I/II_large"/>
</dbReference>
<comment type="cofactor">
    <cofactor evidence="1 9">
        <name>pyridoxal 5'-phosphate</name>
        <dbReference type="ChEBI" id="CHEBI:597326"/>
    </cofactor>
</comment>
<dbReference type="UniPathway" id="UPA00031">
    <property type="reaction ID" value="UER00012"/>
</dbReference>
<evidence type="ECO:0000256" key="1">
    <source>
        <dbReference type="ARBA" id="ARBA00001933"/>
    </source>
</evidence>
<feature type="domain" description="Aminotransferase class I/classII large" evidence="10">
    <location>
        <begin position="29"/>
        <end position="356"/>
    </location>
</feature>
<dbReference type="AlphaFoldDB" id="X5MEK5"/>
<dbReference type="GO" id="GO:0030170">
    <property type="term" value="F:pyridoxal phosphate binding"/>
    <property type="evidence" value="ECO:0007669"/>
    <property type="project" value="InterPro"/>
</dbReference>
<keyword evidence="12" id="KW-1185">Reference proteome</keyword>
<dbReference type="KEGG" id="pect:BN1012_Phect1055"/>
<dbReference type="HAMAP" id="MF_01023">
    <property type="entry name" value="HisC_aminotrans_2"/>
    <property type="match status" value="1"/>
</dbReference>
<keyword evidence="7 9" id="KW-0663">Pyridoxal phosphate</keyword>
<gene>
    <name evidence="9" type="primary">hisC</name>
    <name evidence="11" type="ORF">BN1012_Phect1055</name>
</gene>
<dbReference type="InterPro" id="IPR015422">
    <property type="entry name" value="PyrdxlP-dep_Trfase_small"/>
</dbReference>
<comment type="subunit">
    <text evidence="4 9">Homodimer.</text>
</comment>
<evidence type="ECO:0000256" key="8">
    <source>
        <dbReference type="ARBA" id="ARBA00047481"/>
    </source>
</evidence>
<accession>X5MEK5</accession>
<dbReference type="InterPro" id="IPR015424">
    <property type="entry name" value="PyrdxlP-dep_Trfase"/>
</dbReference>
<keyword evidence="9" id="KW-0368">Histidine biosynthesis</keyword>
<evidence type="ECO:0000313" key="12">
    <source>
        <dbReference type="Proteomes" id="UP000032160"/>
    </source>
</evidence>
<dbReference type="InterPro" id="IPR050106">
    <property type="entry name" value="HistidinolP_aminotransfase"/>
</dbReference>
<dbReference type="STRING" id="1458461.BN1012_Phect1055"/>
<dbReference type="PANTHER" id="PTHR43643">
    <property type="entry name" value="HISTIDINOL-PHOSPHATE AMINOTRANSFERASE 2"/>
    <property type="match status" value="1"/>
</dbReference>
<evidence type="ECO:0000256" key="3">
    <source>
        <dbReference type="ARBA" id="ARBA00007970"/>
    </source>
</evidence>
<dbReference type="Proteomes" id="UP000032160">
    <property type="component" value="Chromosome I"/>
</dbReference>
<keyword evidence="5 9" id="KW-0032">Aminotransferase</keyword>
<keyword evidence="6 9" id="KW-0808">Transferase</keyword>
<evidence type="ECO:0000256" key="2">
    <source>
        <dbReference type="ARBA" id="ARBA00005011"/>
    </source>
</evidence>
<evidence type="ECO:0000256" key="6">
    <source>
        <dbReference type="ARBA" id="ARBA00022679"/>
    </source>
</evidence>